<dbReference type="Proteomes" id="UP000054721">
    <property type="component" value="Unassembled WGS sequence"/>
</dbReference>
<evidence type="ECO:0000256" key="3">
    <source>
        <dbReference type="PROSITE-ProRule" id="PRU00117"/>
    </source>
</evidence>
<proteinExistence type="predicted"/>
<name>A0A0V1KVU3_9BILA</name>
<evidence type="ECO:0000256" key="1">
    <source>
        <dbReference type="ARBA" id="ARBA00022574"/>
    </source>
</evidence>
<keyword evidence="3" id="KW-0694">RNA-binding</keyword>
<dbReference type="PROSITE" id="PS50294">
    <property type="entry name" value="WD_REPEATS_REGION"/>
    <property type="match status" value="2"/>
</dbReference>
<feature type="domain" description="K Homology" evidence="5">
    <location>
        <begin position="416"/>
        <end position="490"/>
    </location>
</feature>
<dbReference type="InterPro" id="IPR001680">
    <property type="entry name" value="WD40_rpt"/>
</dbReference>
<organism evidence="6 7">
    <name type="scientific">Trichinella nativa</name>
    <dbReference type="NCBI Taxonomy" id="6335"/>
    <lineage>
        <taxon>Eukaryota</taxon>
        <taxon>Metazoa</taxon>
        <taxon>Ecdysozoa</taxon>
        <taxon>Nematoda</taxon>
        <taxon>Enoplea</taxon>
        <taxon>Dorylaimia</taxon>
        <taxon>Trichinellida</taxon>
        <taxon>Trichinellidae</taxon>
        <taxon>Trichinella</taxon>
    </lineage>
</organism>
<dbReference type="SMART" id="SM00322">
    <property type="entry name" value="KH"/>
    <property type="match status" value="3"/>
</dbReference>
<feature type="domain" description="K Homology" evidence="5">
    <location>
        <begin position="63"/>
        <end position="137"/>
    </location>
</feature>
<dbReference type="OrthoDB" id="8020218at2759"/>
<dbReference type="STRING" id="6335.A0A0V1KVU3"/>
<dbReference type="AlphaFoldDB" id="A0A0V1KVU3"/>
<dbReference type="InterPro" id="IPR019775">
    <property type="entry name" value="WD40_repeat_CS"/>
</dbReference>
<dbReference type="SUPFAM" id="SSF54791">
    <property type="entry name" value="Eukaryotic type KH-domain (KH-domain type I)"/>
    <property type="match status" value="3"/>
</dbReference>
<dbReference type="Gene3D" id="2.130.10.10">
    <property type="entry name" value="YVTN repeat-like/Quinoprotein amine dehydrogenase"/>
    <property type="match status" value="2"/>
</dbReference>
<dbReference type="PANTHER" id="PTHR10288">
    <property type="entry name" value="KH DOMAIN CONTAINING RNA BINDING PROTEIN"/>
    <property type="match status" value="1"/>
</dbReference>
<dbReference type="Pfam" id="PF00400">
    <property type="entry name" value="WD40"/>
    <property type="match status" value="2"/>
</dbReference>
<dbReference type="EMBL" id="JYDW01000244">
    <property type="protein sequence ID" value="KRZ50958.1"/>
    <property type="molecule type" value="Genomic_DNA"/>
</dbReference>
<dbReference type="PROSITE" id="PS50082">
    <property type="entry name" value="WD_REPEATS_2"/>
    <property type="match status" value="2"/>
</dbReference>
<protein>
    <submittedName>
        <fullName evidence="6">Proteasomal ATPase-associated factor 1</fullName>
    </submittedName>
</protein>
<reference evidence="6 7" key="1">
    <citation type="submission" date="2015-05" db="EMBL/GenBank/DDBJ databases">
        <title>Evolution of Trichinella species and genotypes.</title>
        <authorList>
            <person name="Korhonen P.K."/>
            <person name="Edoardo P."/>
            <person name="Giuseppe L.R."/>
            <person name="Gasser R.B."/>
        </authorList>
    </citation>
    <scope>NUCLEOTIDE SEQUENCE [LARGE SCALE GENOMIC DNA]</scope>
    <source>
        <strain evidence="6">ISS10</strain>
    </source>
</reference>
<dbReference type="SUPFAM" id="SSF50978">
    <property type="entry name" value="WD40 repeat-like"/>
    <property type="match status" value="1"/>
</dbReference>
<comment type="caution">
    <text evidence="6">The sequence shown here is derived from an EMBL/GenBank/DDBJ whole genome shotgun (WGS) entry which is preliminary data.</text>
</comment>
<evidence type="ECO:0000313" key="7">
    <source>
        <dbReference type="Proteomes" id="UP000054721"/>
    </source>
</evidence>
<dbReference type="InterPro" id="IPR036612">
    <property type="entry name" value="KH_dom_type_1_sf"/>
</dbReference>
<dbReference type="InterPro" id="IPR015943">
    <property type="entry name" value="WD40/YVTN_repeat-like_dom_sf"/>
</dbReference>
<dbReference type="GO" id="GO:0003723">
    <property type="term" value="F:RNA binding"/>
    <property type="evidence" value="ECO:0007669"/>
    <property type="project" value="UniProtKB-UniRule"/>
</dbReference>
<sequence length="967" mass="106788">MADNLGVQKIIDDVECDTRLQREQNVNSSSLTAPVQAQNSTVLNHGDEGCCEETRKAEKCSEQQVMIKVLIPRTASGAVIGRNGSHIASLKRKSLLHQLKMSKPSELFPGTTERVLLIAGPLSSVVEVIQFTMTKIQEQQAFNTKPDEFDFKHANRSSQVKLVIANSSAGVIIGKAGEEIRVIKEETHAQVKVSSRTQSVAERVVTILGADETITLAALRVVLNKVAADPNSTNNGRISYGQPQAPSPAQSSVAGLDLVAAMVTERVRAELVRRGYSQPAVVDVVQAVNVMLKYELIGCGLDLEKIYADVMAAYSSQVEWATTPTPLGYCTSHYGSCRNVNLSSLVPCAYSEPLALTVVQAGRKNSTFDNETFMNRHHYHSQQQQQQQQQDQEQQLLLLQRQQHLPDNVLRVQLEGIDRVELEVVEWIVGAVLGKNGFTLLDIQRRSGAKVEVSRRGTVQNAQSAKRLIIITGQQTSILQARALVCATVAAELSRQATAHKEEKFWVNIKVKDMPTLYAYVYCHALQEDKSFPTSDERLQACLVEPDVLKVTYVPENFSCICYSSQKQFHPSKQLYSNVLDVTDGGLGLSTDRDGVLYVWETTGGMVRRRFEGHCLELTCARFFPSGLVILSGGLDMSCKIWSVELGECVRSFVGHRGSITGVGFVEVGKQVLSGSKDGTCRLWDVGQNVCIQEICKDDSPVTTMEAVYYSHLGRENDPMNGKIFAVGHSNGKFDCYDLQSTSKIAEMRLPYSVGVCEFLDDRKVLVSCEDQIRLFDLGKTDTPLWQCGYTGEVNSLKKWGAGFFAALSNGQVHYVGEHVGSLPDIQLLGPDHEPVYSVRVVDNVVFTSARDGIIRIYEFVHGPYLQLLVACYMPVMNSVTFVQGERKSKGSYYLVALMLAYKLGNHSTVHWKILHPVVIILESSFVNSNVSALSILTGQCIISVARLKSINVQRSIGVTYCKLIVR</sequence>
<dbReference type="Pfam" id="PF00013">
    <property type="entry name" value="KH_1"/>
    <property type="match status" value="3"/>
</dbReference>
<keyword evidence="2" id="KW-0677">Repeat</keyword>
<keyword evidence="7" id="KW-1185">Reference proteome</keyword>
<evidence type="ECO:0000259" key="5">
    <source>
        <dbReference type="SMART" id="SM00322"/>
    </source>
</evidence>
<evidence type="ECO:0000256" key="4">
    <source>
        <dbReference type="PROSITE-ProRule" id="PRU00221"/>
    </source>
</evidence>
<dbReference type="PROSITE" id="PS00678">
    <property type="entry name" value="WD_REPEATS_1"/>
    <property type="match status" value="1"/>
</dbReference>
<feature type="domain" description="K Homology" evidence="5">
    <location>
        <begin position="156"/>
        <end position="226"/>
    </location>
</feature>
<evidence type="ECO:0000256" key="2">
    <source>
        <dbReference type="ARBA" id="ARBA00022737"/>
    </source>
</evidence>
<dbReference type="InterPro" id="IPR004088">
    <property type="entry name" value="KH_dom_type_1"/>
</dbReference>
<keyword evidence="1 4" id="KW-0853">WD repeat</keyword>
<dbReference type="PROSITE" id="PS50084">
    <property type="entry name" value="KH_TYPE_1"/>
    <property type="match status" value="3"/>
</dbReference>
<dbReference type="Gene3D" id="3.30.1370.10">
    <property type="entry name" value="K Homology domain, type 1"/>
    <property type="match status" value="3"/>
</dbReference>
<dbReference type="InterPro" id="IPR036322">
    <property type="entry name" value="WD40_repeat_dom_sf"/>
</dbReference>
<gene>
    <name evidence="6" type="primary">PAAF1</name>
    <name evidence="6" type="ORF">T02_1586</name>
</gene>
<feature type="repeat" description="WD" evidence="4">
    <location>
        <begin position="653"/>
        <end position="694"/>
    </location>
</feature>
<accession>A0A0V1KVU3</accession>
<evidence type="ECO:0000313" key="6">
    <source>
        <dbReference type="EMBL" id="KRZ50958.1"/>
    </source>
</evidence>
<dbReference type="SMART" id="SM00320">
    <property type="entry name" value="WD40"/>
    <property type="match status" value="4"/>
</dbReference>
<dbReference type="InterPro" id="IPR004087">
    <property type="entry name" value="KH_dom"/>
</dbReference>
<feature type="repeat" description="WD" evidence="4">
    <location>
        <begin position="611"/>
        <end position="652"/>
    </location>
</feature>